<evidence type="ECO:0000313" key="3">
    <source>
        <dbReference type="Proteomes" id="UP000479710"/>
    </source>
</evidence>
<feature type="region of interest" description="Disordered" evidence="1">
    <location>
        <begin position="1"/>
        <end position="71"/>
    </location>
</feature>
<evidence type="ECO:0008006" key="4">
    <source>
        <dbReference type="Google" id="ProtNLM"/>
    </source>
</evidence>
<accession>A0A6G1C9F5</accession>
<comment type="caution">
    <text evidence="2">The sequence shown here is derived from an EMBL/GenBank/DDBJ whole genome shotgun (WGS) entry which is preliminary data.</text>
</comment>
<dbReference type="EMBL" id="SPHZ02000010">
    <property type="protein sequence ID" value="KAF0896736.1"/>
    <property type="molecule type" value="Genomic_DNA"/>
</dbReference>
<organism evidence="2 3">
    <name type="scientific">Oryza meyeriana var. granulata</name>
    <dbReference type="NCBI Taxonomy" id="110450"/>
    <lineage>
        <taxon>Eukaryota</taxon>
        <taxon>Viridiplantae</taxon>
        <taxon>Streptophyta</taxon>
        <taxon>Embryophyta</taxon>
        <taxon>Tracheophyta</taxon>
        <taxon>Spermatophyta</taxon>
        <taxon>Magnoliopsida</taxon>
        <taxon>Liliopsida</taxon>
        <taxon>Poales</taxon>
        <taxon>Poaceae</taxon>
        <taxon>BOP clade</taxon>
        <taxon>Oryzoideae</taxon>
        <taxon>Oryzeae</taxon>
        <taxon>Oryzinae</taxon>
        <taxon>Oryza</taxon>
        <taxon>Oryza meyeriana</taxon>
    </lineage>
</organism>
<evidence type="ECO:0000256" key="1">
    <source>
        <dbReference type="SAM" id="MobiDB-lite"/>
    </source>
</evidence>
<sequence length="71" mass="7461">MKMTLPLVWRPTGGAQQTDEDTMGVGVDGGDDAGRGAVRRQAEKMETGLRCSPAAKGDNNGDKRPAMTVAE</sequence>
<proteinExistence type="predicted"/>
<keyword evidence="3" id="KW-1185">Reference proteome</keyword>
<gene>
    <name evidence="2" type="ORF">E2562_027263</name>
</gene>
<evidence type="ECO:0000313" key="2">
    <source>
        <dbReference type="EMBL" id="KAF0896736.1"/>
    </source>
</evidence>
<dbReference type="AlphaFoldDB" id="A0A6G1C9F5"/>
<dbReference type="Proteomes" id="UP000479710">
    <property type="component" value="Unassembled WGS sequence"/>
</dbReference>
<name>A0A6G1C9F5_9ORYZ</name>
<reference evidence="2 3" key="1">
    <citation type="submission" date="2019-11" db="EMBL/GenBank/DDBJ databases">
        <title>Whole genome sequence of Oryza granulata.</title>
        <authorList>
            <person name="Li W."/>
        </authorList>
    </citation>
    <scope>NUCLEOTIDE SEQUENCE [LARGE SCALE GENOMIC DNA]</scope>
    <source>
        <strain evidence="3">cv. Menghai</strain>
        <tissue evidence="2">Leaf</tissue>
    </source>
</reference>
<protein>
    <recommendedName>
        <fullName evidence="4">DUF834 domain-containing protein</fullName>
    </recommendedName>
</protein>